<sequence>MRARAGQEGEGEGRRRRRRSIRQVIKELVITVMMLTPAAETSQQLQSMSDRAGIADWICHFHSILIIIIIKKKLHKTQFDNPCEAPFKYKLLPTSVCCTWLLHLLSE</sequence>
<reference evidence="2" key="1">
    <citation type="submission" date="2020-03" db="EMBL/GenBank/DDBJ databases">
        <authorList>
            <person name="Weist P."/>
        </authorList>
    </citation>
    <scope>NUCLEOTIDE SEQUENCE</scope>
</reference>
<organism evidence="2 3">
    <name type="scientific">Pleuronectes platessa</name>
    <name type="common">European plaice</name>
    <dbReference type="NCBI Taxonomy" id="8262"/>
    <lineage>
        <taxon>Eukaryota</taxon>
        <taxon>Metazoa</taxon>
        <taxon>Chordata</taxon>
        <taxon>Craniata</taxon>
        <taxon>Vertebrata</taxon>
        <taxon>Euteleostomi</taxon>
        <taxon>Actinopterygii</taxon>
        <taxon>Neopterygii</taxon>
        <taxon>Teleostei</taxon>
        <taxon>Neoteleostei</taxon>
        <taxon>Acanthomorphata</taxon>
        <taxon>Carangaria</taxon>
        <taxon>Pleuronectiformes</taxon>
        <taxon>Pleuronectoidei</taxon>
        <taxon>Pleuronectidae</taxon>
        <taxon>Pleuronectes</taxon>
    </lineage>
</organism>
<dbReference type="AlphaFoldDB" id="A0A9N7VFA4"/>
<name>A0A9N7VFA4_PLEPL</name>
<accession>A0A9N7VFA4</accession>
<evidence type="ECO:0000313" key="3">
    <source>
        <dbReference type="Proteomes" id="UP001153269"/>
    </source>
</evidence>
<proteinExistence type="predicted"/>
<feature type="transmembrane region" description="Helical" evidence="1">
    <location>
        <begin position="51"/>
        <end position="70"/>
    </location>
</feature>
<feature type="transmembrane region" description="Helical" evidence="1">
    <location>
        <begin position="21"/>
        <end position="39"/>
    </location>
</feature>
<comment type="caution">
    <text evidence="2">The sequence shown here is derived from an EMBL/GenBank/DDBJ whole genome shotgun (WGS) entry which is preliminary data.</text>
</comment>
<evidence type="ECO:0000256" key="1">
    <source>
        <dbReference type="SAM" id="Phobius"/>
    </source>
</evidence>
<keyword evidence="3" id="KW-1185">Reference proteome</keyword>
<keyword evidence="1" id="KW-0472">Membrane</keyword>
<dbReference type="EMBL" id="CADEAL010004084">
    <property type="protein sequence ID" value="CAB1451281.1"/>
    <property type="molecule type" value="Genomic_DNA"/>
</dbReference>
<gene>
    <name evidence="2" type="ORF">PLEPLA_LOCUS38974</name>
</gene>
<dbReference type="Proteomes" id="UP001153269">
    <property type="component" value="Unassembled WGS sequence"/>
</dbReference>
<protein>
    <submittedName>
        <fullName evidence="2">Uncharacterized protein</fullName>
    </submittedName>
</protein>
<keyword evidence="1" id="KW-0812">Transmembrane</keyword>
<evidence type="ECO:0000313" key="2">
    <source>
        <dbReference type="EMBL" id="CAB1451281.1"/>
    </source>
</evidence>
<keyword evidence="1" id="KW-1133">Transmembrane helix</keyword>